<feature type="active site" description="Nucleophile" evidence="4">
    <location>
        <position position="200"/>
    </location>
</feature>
<feature type="region of interest" description="Disordered" evidence="5">
    <location>
        <begin position="1"/>
        <end position="34"/>
    </location>
</feature>
<feature type="active site" description="Proton acceptor" evidence="4">
    <location>
        <position position="381"/>
    </location>
</feature>
<reference evidence="7 8" key="1">
    <citation type="submission" date="2020-07" db="EMBL/GenBank/DDBJ databases">
        <title>Genomic Encyclopedia of Type Strains, Phase IV (KMG-IV): sequencing the most valuable type-strain genomes for metagenomic binning, comparative biology and taxonomic classification.</title>
        <authorList>
            <person name="Goeker M."/>
        </authorList>
    </citation>
    <scope>NUCLEOTIDE SEQUENCE [LARGE SCALE GENOMIC DNA]</scope>
    <source>
        <strain evidence="7 8">DSM 45533</strain>
    </source>
</reference>
<dbReference type="GO" id="GO:0097176">
    <property type="term" value="P:epoxide metabolic process"/>
    <property type="evidence" value="ECO:0007669"/>
    <property type="project" value="TreeGrafter"/>
</dbReference>
<keyword evidence="2" id="KW-0058">Aromatic hydrocarbons catabolism</keyword>
<protein>
    <submittedName>
        <fullName evidence="7">Pimeloyl-ACP methyl ester carboxylesterase</fullName>
    </submittedName>
</protein>
<feature type="domain" description="Epoxide hydrolase N-terminal" evidence="6">
    <location>
        <begin position="31"/>
        <end position="135"/>
    </location>
</feature>
<dbReference type="InterPro" id="IPR000639">
    <property type="entry name" value="Epox_hydrolase-like"/>
</dbReference>
<feature type="compositionally biased region" description="Pro residues" evidence="5">
    <location>
        <begin position="1"/>
        <end position="14"/>
    </location>
</feature>
<dbReference type="PIRSF" id="PIRSF001112">
    <property type="entry name" value="Epoxide_hydrolase"/>
    <property type="match status" value="1"/>
</dbReference>
<keyword evidence="3" id="KW-0378">Hydrolase</keyword>
<comment type="caution">
    <text evidence="7">The sequence shown here is derived from an EMBL/GenBank/DDBJ whole genome shotgun (WGS) entry which is preliminary data.</text>
</comment>
<dbReference type="PANTHER" id="PTHR21661:SF35">
    <property type="entry name" value="EPOXIDE HYDROLASE"/>
    <property type="match status" value="1"/>
</dbReference>
<dbReference type="InterPro" id="IPR029058">
    <property type="entry name" value="AB_hydrolase_fold"/>
</dbReference>
<dbReference type="Proteomes" id="UP000530928">
    <property type="component" value="Unassembled WGS sequence"/>
</dbReference>
<dbReference type="Gene3D" id="3.40.50.1820">
    <property type="entry name" value="alpha/beta hydrolase"/>
    <property type="match status" value="1"/>
</dbReference>
<dbReference type="RefSeq" id="WP_312894507.1">
    <property type="nucleotide sequence ID" value="NZ_BAABAM010000003.1"/>
</dbReference>
<dbReference type="AlphaFoldDB" id="A0A7W0HR37"/>
<dbReference type="PANTHER" id="PTHR21661">
    <property type="entry name" value="EPOXIDE HYDROLASE 1-RELATED"/>
    <property type="match status" value="1"/>
</dbReference>
<dbReference type="SUPFAM" id="SSF53474">
    <property type="entry name" value="alpha/beta-Hydrolases"/>
    <property type="match status" value="1"/>
</dbReference>
<name>A0A7W0HR37_9ACTN</name>
<dbReference type="InterPro" id="IPR016292">
    <property type="entry name" value="Epoxide_hydrolase"/>
</dbReference>
<organism evidence="7 8">
    <name type="scientific">Nonomuraea soli</name>
    <dbReference type="NCBI Taxonomy" id="1032476"/>
    <lineage>
        <taxon>Bacteria</taxon>
        <taxon>Bacillati</taxon>
        <taxon>Actinomycetota</taxon>
        <taxon>Actinomycetes</taxon>
        <taxon>Streptosporangiales</taxon>
        <taxon>Streptosporangiaceae</taxon>
        <taxon>Nonomuraea</taxon>
    </lineage>
</organism>
<evidence type="ECO:0000256" key="1">
    <source>
        <dbReference type="ARBA" id="ARBA00010088"/>
    </source>
</evidence>
<proteinExistence type="inferred from homology"/>
<sequence>MPPPASGAPTPSGPGSPGATGSSPGSPEGLEPIRIQAAQADLDDLRDRLRRTRWPDEEPVGDWSQGVPLSYLRELCRYWAEEYDWRAVEARLNALPQFRTRIDGVGIHVMHARSRHPEAMPLIMTHGWPGSVLEFLDVIGPLTDPPDPRDAFHVICPSLPGYGFSDRPAHTGWTVHRIAEAWATLMDRLGYDTYGAQGHDWGTTISTLLAKKHPERLAGIHLVPPLAAPLAAPLHDDLTAAERTALADLEHAAQWESGYSGQMATRPQTLGYGLTDSPAGLCAWIVEKFHAWSDGMPFSRDRLLDNVTLYWLTGTAASSARLYWESIREVSSWFTTATTDRITVPTGGSIFPREVPRPSRRWAARRYADLRYWNELDKGGHFAAMEQPEVFVEEVRAFFRLVRL</sequence>
<dbReference type="GO" id="GO:0004301">
    <property type="term" value="F:epoxide hydrolase activity"/>
    <property type="evidence" value="ECO:0007669"/>
    <property type="project" value="TreeGrafter"/>
</dbReference>
<feature type="active site" description="Proton donor" evidence="4">
    <location>
        <position position="323"/>
    </location>
</feature>
<keyword evidence="8" id="KW-1185">Reference proteome</keyword>
<comment type="similarity">
    <text evidence="1">Belongs to the peptidase S33 family.</text>
</comment>
<feature type="compositionally biased region" description="Low complexity" evidence="5">
    <location>
        <begin position="17"/>
        <end position="27"/>
    </location>
</feature>
<evidence type="ECO:0000256" key="5">
    <source>
        <dbReference type="SAM" id="MobiDB-lite"/>
    </source>
</evidence>
<dbReference type="InterPro" id="IPR010497">
    <property type="entry name" value="Epoxide_hydro_N"/>
</dbReference>
<evidence type="ECO:0000256" key="4">
    <source>
        <dbReference type="PIRSR" id="PIRSR001112-1"/>
    </source>
</evidence>
<evidence type="ECO:0000256" key="3">
    <source>
        <dbReference type="ARBA" id="ARBA00022801"/>
    </source>
</evidence>
<accession>A0A7W0HR37</accession>
<gene>
    <name evidence="7" type="ORF">HNR30_003953</name>
</gene>
<evidence type="ECO:0000313" key="8">
    <source>
        <dbReference type="Proteomes" id="UP000530928"/>
    </source>
</evidence>
<dbReference type="EMBL" id="JACDUR010000004">
    <property type="protein sequence ID" value="MBA2892599.1"/>
    <property type="molecule type" value="Genomic_DNA"/>
</dbReference>
<evidence type="ECO:0000256" key="2">
    <source>
        <dbReference type="ARBA" id="ARBA00022797"/>
    </source>
</evidence>
<dbReference type="Pfam" id="PF06441">
    <property type="entry name" value="EHN"/>
    <property type="match status" value="1"/>
</dbReference>
<evidence type="ECO:0000259" key="6">
    <source>
        <dbReference type="Pfam" id="PF06441"/>
    </source>
</evidence>
<evidence type="ECO:0000313" key="7">
    <source>
        <dbReference type="EMBL" id="MBA2892599.1"/>
    </source>
</evidence>
<dbReference type="PRINTS" id="PR00412">
    <property type="entry name" value="EPOXHYDRLASE"/>
</dbReference>